<reference evidence="3" key="1">
    <citation type="submission" date="2017-04" db="EMBL/GenBank/DDBJ databases">
        <authorList>
            <person name="Varghese N."/>
            <person name="Submissions S."/>
        </authorList>
    </citation>
    <scope>NUCLEOTIDE SEQUENCE [LARGE SCALE GENOMIC DNA]</scope>
</reference>
<evidence type="ECO:0000313" key="2">
    <source>
        <dbReference type="EMBL" id="SMQ61427.1"/>
    </source>
</evidence>
<gene>
    <name evidence="2" type="ORF">SAMN06297468_0558</name>
</gene>
<protein>
    <submittedName>
        <fullName evidence="2">Helix-turn-helix</fullName>
    </submittedName>
</protein>
<accession>A0A1Y6EFQ4</accession>
<dbReference type="PROSITE" id="PS50943">
    <property type="entry name" value="HTH_CROC1"/>
    <property type="match status" value="1"/>
</dbReference>
<evidence type="ECO:0000313" key="3">
    <source>
        <dbReference type="Proteomes" id="UP000194420"/>
    </source>
</evidence>
<keyword evidence="3" id="KW-1185">Reference proteome</keyword>
<dbReference type="Gene3D" id="1.10.260.40">
    <property type="entry name" value="lambda repressor-like DNA-binding domains"/>
    <property type="match status" value="1"/>
</dbReference>
<sequence>MTYTYDAALFAERNRNRVYDVVIKALEDAARKKGLTRKQVAEKIGRSPSQVSTWLSGPSNWTLDTVSDLLYAADAEMDYDVVQFIDRAKSNLHHPASLEPEKSHSYWIAESDSGAVTNDEKNLEWVLR</sequence>
<dbReference type="GO" id="GO:0003677">
    <property type="term" value="F:DNA binding"/>
    <property type="evidence" value="ECO:0007669"/>
    <property type="project" value="InterPro"/>
</dbReference>
<dbReference type="Proteomes" id="UP000194420">
    <property type="component" value="Unassembled WGS sequence"/>
</dbReference>
<dbReference type="EMBL" id="FXWG01000001">
    <property type="protein sequence ID" value="SMQ61427.1"/>
    <property type="molecule type" value="Genomic_DNA"/>
</dbReference>
<dbReference type="RefSeq" id="WP_086436484.1">
    <property type="nucleotide sequence ID" value="NZ_FXWG01000001.1"/>
</dbReference>
<dbReference type="SUPFAM" id="SSF47413">
    <property type="entry name" value="lambda repressor-like DNA-binding domains"/>
    <property type="match status" value="1"/>
</dbReference>
<dbReference type="CDD" id="cd00093">
    <property type="entry name" value="HTH_XRE"/>
    <property type="match status" value="1"/>
</dbReference>
<dbReference type="InterPro" id="IPR010982">
    <property type="entry name" value="Lambda_DNA-bd_dom_sf"/>
</dbReference>
<feature type="domain" description="HTH cro/C1-type" evidence="1">
    <location>
        <begin position="26"/>
        <end position="81"/>
    </location>
</feature>
<organism evidence="2 3">
    <name type="scientific">Altererythrobacter xiamenensis</name>
    <dbReference type="NCBI Taxonomy" id="1316679"/>
    <lineage>
        <taxon>Bacteria</taxon>
        <taxon>Pseudomonadati</taxon>
        <taxon>Pseudomonadota</taxon>
        <taxon>Alphaproteobacteria</taxon>
        <taxon>Sphingomonadales</taxon>
        <taxon>Erythrobacteraceae</taxon>
        <taxon>Altererythrobacter</taxon>
    </lineage>
</organism>
<dbReference type="InterPro" id="IPR001387">
    <property type="entry name" value="Cro/C1-type_HTH"/>
</dbReference>
<dbReference type="OrthoDB" id="8377242at2"/>
<dbReference type="AlphaFoldDB" id="A0A1Y6EFQ4"/>
<name>A0A1Y6EFQ4_9SPHN</name>
<evidence type="ECO:0000259" key="1">
    <source>
        <dbReference type="PROSITE" id="PS50943"/>
    </source>
</evidence>
<dbReference type="Pfam" id="PF01381">
    <property type="entry name" value="HTH_3"/>
    <property type="match status" value="1"/>
</dbReference>
<proteinExistence type="predicted"/>